<feature type="region of interest" description="Disordered" evidence="1">
    <location>
        <begin position="356"/>
        <end position="378"/>
    </location>
</feature>
<feature type="compositionally biased region" description="Basic and acidic residues" evidence="1">
    <location>
        <begin position="369"/>
        <end position="378"/>
    </location>
</feature>
<feature type="compositionally biased region" description="Low complexity" evidence="1">
    <location>
        <begin position="34"/>
        <end position="52"/>
    </location>
</feature>
<sequence>MEIDVNLHKPPNTIELKTISAGSYSYRQGHGGTSSNRSSSNNNNSHSFNNNNGQNHQQAGLLRSVPQTPPLTSDPAVTPGCCGILSRLLCSSSSNCGKTATSSADFNTIPFNGTEALYGGIGSSGGGATTQQPYPLYANLLKKGQQHRRTPQEIYFESRGKSCKKLLKFNGSSNKILLYPEEGWARTASSSYWTITPCWWQPNRCRIEEFAGTQRRVTKAKMVQLEQKGSLLIVGHFRSKDSSSSSSAFSNSGAVSTFSTTSSTSSSGRSPSAAAAAAAPKDNDEFKLYLSSNISMEDYNMGYCLTGFVERRCQQTNTFQMTHFAVIKRQWPSLIHTQTPASKASRVFCTSGGGGSGGGGCGSGGGGSKRRDTSVKPT</sequence>
<feature type="region of interest" description="Disordered" evidence="1">
    <location>
        <begin position="25"/>
        <end position="56"/>
    </location>
</feature>
<organism evidence="2 3">
    <name type="scientific">Musca domestica</name>
    <name type="common">House fly</name>
    <dbReference type="NCBI Taxonomy" id="7370"/>
    <lineage>
        <taxon>Eukaryota</taxon>
        <taxon>Metazoa</taxon>
        <taxon>Ecdysozoa</taxon>
        <taxon>Arthropoda</taxon>
        <taxon>Hexapoda</taxon>
        <taxon>Insecta</taxon>
        <taxon>Pterygota</taxon>
        <taxon>Neoptera</taxon>
        <taxon>Endopterygota</taxon>
        <taxon>Diptera</taxon>
        <taxon>Brachycera</taxon>
        <taxon>Muscomorpha</taxon>
        <taxon>Muscoidea</taxon>
        <taxon>Muscidae</taxon>
        <taxon>Musca</taxon>
    </lineage>
</organism>
<evidence type="ECO:0000313" key="2">
    <source>
        <dbReference type="Proteomes" id="UP001652621"/>
    </source>
</evidence>
<feature type="compositionally biased region" description="Gly residues" evidence="1">
    <location>
        <begin position="356"/>
        <end position="367"/>
    </location>
</feature>
<reference evidence="3" key="1">
    <citation type="submission" date="2025-08" db="UniProtKB">
        <authorList>
            <consortium name="RefSeq"/>
        </authorList>
    </citation>
    <scope>IDENTIFICATION</scope>
    <source>
        <strain evidence="3">Aabys</strain>
        <tissue evidence="3">Whole body</tissue>
    </source>
</reference>
<gene>
    <name evidence="3" type="primary">LOC109613225</name>
</gene>
<accession>A0ABM3V108</accession>
<evidence type="ECO:0000256" key="1">
    <source>
        <dbReference type="SAM" id="MobiDB-lite"/>
    </source>
</evidence>
<dbReference type="GeneID" id="109613225"/>
<protein>
    <submittedName>
        <fullName evidence="3">Uncharacterized protein LOC109613225</fullName>
    </submittedName>
</protein>
<evidence type="ECO:0000313" key="3">
    <source>
        <dbReference type="RefSeq" id="XP_058979462.1"/>
    </source>
</evidence>
<dbReference type="Proteomes" id="UP001652621">
    <property type="component" value="Unplaced"/>
</dbReference>
<keyword evidence="2" id="KW-1185">Reference proteome</keyword>
<dbReference type="RefSeq" id="XP_058979462.1">
    <property type="nucleotide sequence ID" value="XM_059123479.1"/>
</dbReference>
<proteinExistence type="predicted"/>
<name>A0ABM3V108_MUSDO</name>